<sequence>MQLISFCYFYMGGFQIIDYLFLTVTLQLNQIEWNLSSKKNYRLHRINTQNLDNKKQSYYLLGENQDIYLFLSQASNLKLHMIIDILISKYYPNPPISAAKGVTVGALNFQTK</sequence>
<proteinExistence type="predicted"/>
<evidence type="ECO:0000313" key="2">
    <source>
        <dbReference type="Proteomes" id="UP000009168"/>
    </source>
</evidence>
<dbReference type="AlphaFoldDB" id="W7XLQ3"/>
<organism evidence="1 2">
    <name type="scientific">Tetrahymena thermophila (strain SB210)</name>
    <dbReference type="NCBI Taxonomy" id="312017"/>
    <lineage>
        <taxon>Eukaryota</taxon>
        <taxon>Sar</taxon>
        <taxon>Alveolata</taxon>
        <taxon>Ciliophora</taxon>
        <taxon>Intramacronucleata</taxon>
        <taxon>Oligohymenophorea</taxon>
        <taxon>Hymenostomatida</taxon>
        <taxon>Tetrahymenina</taxon>
        <taxon>Tetrahymenidae</taxon>
        <taxon>Tetrahymena</taxon>
    </lineage>
</organism>
<dbReference type="KEGG" id="tet:TTHERM_001237399"/>
<reference evidence="2" key="1">
    <citation type="journal article" date="2006" name="PLoS Biol.">
        <title>Macronuclear genome sequence of the ciliate Tetrahymena thermophila, a model eukaryote.</title>
        <authorList>
            <person name="Eisen J.A."/>
            <person name="Coyne R.S."/>
            <person name="Wu M."/>
            <person name="Wu D."/>
            <person name="Thiagarajan M."/>
            <person name="Wortman J.R."/>
            <person name="Badger J.H."/>
            <person name="Ren Q."/>
            <person name="Amedeo P."/>
            <person name="Jones K.M."/>
            <person name="Tallon L.J."/>
            <person name="Delcher A.L."/>
            <person name="Salzberg S.L."/>
            <person name="Silva J.C."/>
            <person name="Haas B.J."/>
            <person name="Majoros W.H."/>
            <person name="Farzad M."/>
            <person name="Carlton J.M."/>
            <person name="Smith R.K. Jr."/>
            <person name="Garg J."/>
            <person name="Pearlman R.E."/>
            <person name="Karrer K.M."/>
            <person name="Sun L."/>
            <person name="Manning G."/>
            <person name="Elde N.C."/>
            <person name="Turkewitz A.P."/>
            <person name="Asai D.J."/>
            <person name="Wilkes D.E."/>
            <person name="Wang Y."/>
            <person name="Cai H."/>
            <person name="Collins K."/>
            <person name="Stewart B.A."/>
            <person name="Lee S.R."/>
            <person name="Wilamowska K."/>
            <person name="Weinberg Z."/>
            <person name="Ruzzo W.L."/>
            <person name="Wloga D."/>
            <person name="Gaertig J."/>
            <person name="Frankel J."/>
            <person name="Tsao C.-C."/>
            <person name="Gorovsky M.A."/>
            <person name="Keeling P.J."/>
            <person name="Waller R.F."/>
            <person name="Patron N.J."/>
            <person name="Cherry J.M."/>
            <person name="Stover N.A."/>
            <person name="Krieger C.J."/>
            <person name="del Toro C."/>
            <person name="Ryder H.F."/>
            <person name="Williamson S.C."/>
            <person name="Barbeau R.A."/>
            <person name="Hamilton E.P."/>
            <person name="Orias E."/>
        </authorList>
    </citation>
    <scope>NUCLEOTIDE SEQUENCE [LARGE SCALE GENOMIC DNA]</scope>
    <source>
        <strain evidence="2">SB210</strain>
    </source>
</reference>
<accession>W7XLQ3</accession>
<dbReference type="Proteomes" id="UP000009168">
    <property type="component" value="Unassembled WGS sequence"/>
</dbReference>
<dbReference type="InParanoid" id="W7XLQ3"/>
<dbReference type="RefSeq" id="XP_012650784.1">
    <property type="nucleotide sequence ID" value="XM_012795330.1"/>
</dbReference>
<dbReference type="GeneID" id="24441997"/>
<protein>
    <submittedName>
        <fullName evidence="1">Uncharacterized protein</fullName>
    </submittedName>
</protein>
<gene>
    <name evidence="1" type="ORF">TTHERM_001237399</name>
</gene>
<dbReference type="EMBL" id="GG662858">
    <property type="protein sequence ID" value="EWS76689.1"/>
    <property type="molecule type" value="Genomic_DNA"/>
</dbReference>
<keyword evidence="2" id="KW-1185">Reference proteome</keyword>
<name>W7XLQ3_TETTS</name>
<evidence type="ECO:0000313" key="1">
    <source>
        <dbReference type="EMBL" id="EWS76689.1"/>
    </source>
</evidence>